<keyword evidence="3" id="KW-1185">Reference proteome</keyword>
<dbReference type="AlphaFoldDB" id="A0A8H9EPV3"/>
<dbReference type="InterPro" id="IPR048276">
    <property type="entry name" value="Phage_tail-like_C"/>
</dbReference>
<feature type="domain" description="Phage tail-like C-terminal" evidence="1">
    <location>
        <begin position="594"/>
        <end position="689"/>
    </location>
</feature>
<accession>A0A8H9EPV3</accession>
<dbReference type="Pfam" id="PF20753">
    <property type="entry name" value="DUF6558_C"/>
    <property type="match status" value="1"/>
</dbReference>
<protein>
    <recommendedName>
        <fullName evidence="1">Phage tail-like C-terminal domain-containing protein</fullName>
    </recommendedName>
</protein>
<proteinExistence type="predicted"/>
<evidence type="ECO:0000259" key="1">
    <source>
        <dbReference type="Pfam" id="PF20753"/>
    </source>
</evidence>
<dbReference type="EMBL" id="AAXKXX010000004">
    <property type="protein sequence ID" value="EGQ4384383.1"/>
    <property type="molecule type" value="Genomic_DNA"/>
</dbReference>
<sequence length="694" mass="80630">MRNLYSMEYTELSNAPHFIFNGQHTRDFNVINVQSDSGLAKETFLPDRNLIVEKTRYSDKAYLLGYNEEPLKFKIRLLFDEHKLTQQNLMALRRWIDTSTFKELKFDTEEESNMHIVVYAMVTGTSELSHNVINDGYVDLEFTTNSSRRYSEILEEEYDFSTSATDKLINEYNGEFSRVRRLADSLGKSLKQYVARTNYANIEEFFTDKNKDRIPDGWKVVSGDKSNISYDDESKRITLNNVHLRKRFNGINGRNYYMRVHGNNGKIRIHEKDYEINDLGVHEFVYRRNLLGHHGTFDIDSSRDGIGEGWIKVGSTGNFALNTQEEVQIIKNGGVLTSPLNIVEGKKYVAVAYDPNQNSTIQIGDTISTNESNDFNTFRFIGKAADNSITIKQAKRNKNARLTYIRVYMVNDEEYEQFNDLSVEEIDNLYPYFDSHSYFELDFKNTEGYIDYIDLWELNPLNKKKLDSGTPIEKLVYFNYEKYLKMLDGHKGDLDNLTKDIGETFAKISGISGLEVTEYKDKITILLEKIGSEIAKLRKGDNMKLYQWDDMQPHYKQFKQIMVDIVPVMKELINYIEINHTLIDGSHEIGTDKVTIFNYGDKPVYPTFEFESVDGSDIMVNNIDTGEKTIITDNIKGEKIEMIGSAEQIYSSRAAPYYKYNSHDDVFIRLKRGYNDIEFSGNYRLKIKYQFVLL</sequence>
<dbReference type="Proteomes" id="UP000600220">
    <property type="component" value="Unassembled WGS sequence"/>
</dbReference>
<evidence type="ECO:0000313" key="3">
    <source>
        <dbReference type="Proteomes" id="UP000600220"/>
    </source>
</evidence>
<organism evidence="2 3">
    <name type="scientific">Staphylococcus pseudintermedius</name>
    <dbReference type="NCBI Taxonomy" id="283734"/>
    <lineage>
        <taxon>Bacteria</taxon>
        <taxon>Bacillati</taxon>
        <taxon>Bacillota</taxon>
        <taxon>Bacilli</taxon>
        <taxon>Bacillales</taxon>
        <taxon>Staphylococcaceae</taxon>
        <taxon>Staphylococcus</taxon>
        <taxon>Staphylococcus intermedius group</taxon>
    </lineage>
</organism>
<evidence type="ECO:0000313" key="2">
    <source>
        <dbReference type="EMBL" id="EGQ4384383.1"/>
    </source>
</evidence>
<gene>
    <name evidence="2" type="ORF">EGV54_04660</name>
</gene>
<name>A0A8H9EPV3_STAPS</name>
<comment type="caution">
    <text evidence="2">The sequence shown here is derived from an EMBL/GenBank/DDBJ whole genome shotgun (WGS) entry which is preliminary data.</text>
</comment>
<reference evidence="2 3" key="1">
    <citation type="submission" date="2018-11" db="EMBL/GenBank/DDBJ databases">
        <authorList>
            <consortium name="Veterinary Laboratory Investigation and Response Network"/>
        </authorList>
    </citation>
    <scope>NUCLEOTIDE SEQUENCE [LARGE SCALE GENOMIC DNA]</scope>
    <source>
        <strain evidence="2 3">SPSE-18-VL-LA-PA-Ryan-0021</strain>
    </source>
</reference>